<evidence type="ECO:0000259" key="6">
    <source>
        <dbReference type="Pfam" id="PF22772"/>
    </source>
</evidence>
<dbReference type="PANTHER" id="PTHR43685:SF5">
    <property type="entry name" value="GLYCOSYLTRANSFERASE EPSE-RELATED"/>
    <property type="match status" value="1"/>
</dbReference>
<evidence type="ECO:0000313" key="7">
    <source>
        <dbReference type="EMBL" id="GLQ74571.1"/>
    </source>
</evidence>
<feature type="domain" description="Glycosyltransferase 2-like" evidence="4">
    <location>
        <begin position="9"/>
        <end position="155"/>
    </location>
</feature>
<dbReference type="CDD" id="cd00761">
    <property type="entry name" value="Glyco_tranf_GTA_type"/>
    <property type="match status" value="1"/>
</dbReference>
<dbReference type="Pfam" id="PF00535">
    <property type="entry name" value="Glycos_transf_2"/>
    <property type="match status" value="1"/>
</dbReference>
<dbReference type="InterPro" id="IPR048510">
    <property type="entry name" value="WsaF_N"/>
</dbReference>
<evidence type="ECO:0000259" key="5">
    <source>
        <dbReference type="Pfam" id="PF21374"/>
    </source>
</evidence>
<sequence length="732" mass="84355">MQPQEPAISVVMSVYNGEKYIEDTIESILNQTFENFEFIIINDCSTDSSLEILEAFRERDTRVVIINNDINLKLPASLNKGIAKARGRYIARMDADDIALPNRFAVQLQAIESEPEIDFLGSRVQCFYDEENDGEAYANISSMEELHFNFIAASLDLKDTQELITKESYKTTRICHSTLFGKTSAFKKLKYNEEVFAEDWDLYNRAINRGYSISKVPDILVKYRIVNTGMCGQFNNQNHKEIRKKISTLNNGILKDCFVTKNYDNAFKFLWFHYIRFFLANLIVKFKTMVNKMIKRPVFLVMKLVYKSLPDAALIKLYRFFSILDRRTPIGKIPLVNRVLSLSLLVLRNNEIISASLKEKLNKEVSINIGIWTIEKKWAMGGLNTILKMLPKLIEKKENIRIVNYGLHTEELKKDFLSFLPEITGLEASVVERKVEVVSAATYRNQVKEFSTDDKFIAGFWESAEDFIKYRKLNHFKTSKFAYVIQDYEPSMLYRWGSEYIRSKSTLEDNNYYPIFNNSVFVCGYMRSLGLIKDWSEDQILHGEPCDTYPLPIDRMESSNIKLVFYSRPTVDKNIYEIKVAALRIFIDYVKEHMPEKYKSMEIVGIGEKSEDVLHGDFKIKNLGKIDFSDYPSFLNKFNLGMSCIISPAFAYPCIEFPRAGLVTVVNRFENRDLSDFSKNIVSCDNSAQSIAESLITAVSMIGDTQSRFDASNFILPGVGIDKATEEMLKNI</sequence>
<dbReference type="Proteomes" id="UP001156690">
    <property type="component" value="Unassembled WGS sequence"/>
</dbReference>
<dbReference type="Gene3D" id="3.40.50.2000">
    <property type="entry name" value="Glycogen Phosphorylase B"/>
    <property type="match status" value="1"/>
</dbReference>
<dbReference type="GO" id="GO:0030247">
    <property type="term" value="F:polysaccharide binding"/>
    <property type="evidence" value="ECO:0007669"/>
    <property type="project" value="InterPro"/>
</dbReference>
<comment type="caution">
    <text evidence="7">The sequence shown here is derived from an EMBL/GenBank/DDBJ whole genome shotgun (WGS) entry which is preliminary data.</text>
</comment>
<feature type="domain" description="WsaF C-terminal" evidence="6">
    <location>
        <begin position="562"/>
        <end position="695"/>
    </location>
</feature>
<dbReference type="PANTHER" id="PTHR43685">
    <property type="entry name" value="GLYCOSYLTRANSFERASE"/>
    <property type="match status" value="1"/>
</dbReference>
<accession>A0AAV5NV33</accession>
<protein>
    <recommendedName>
        <fullName evidence="9">Glycosyltransferase</fullName>
    </recommendedName>
</protein>
<organism evidence="7 8">
    <name type="scientific">Vibrio penaeicida</name>
    <dbReference type="NCBI Taxonomy" id="104609"/>
    <lineage>
        <taxon>Bacteria</taxon>
        <taxon>Pseudomonadati</taxon>
        <taxon>Pseudomonadota</taxon>
        <taxon>Gammaproteobacteria</taxon>
        <taxon>Vibrionales</taxon>
        <taxon>Vibrionaceae</taxon>
        <taxon>Vibrio</taxon>
    </lineage>
</organism>
<dbReference type="EMBL" id="BSNX01000056">
    <property type="protein sequence ID" value="GLQ74571.1"/>
    <property type="molecule type" value="Genomic_DNA"/>
</dbReference>
<keyword evidence="3" id="KW-0808">Transferase</keyword>
<evidence type="ECO:0000256" key="2">
    <source>
        <dbReference type="ARBA" id="ARBA00022676"/>
    </source>
</evidence>
<keyword evidence="8" id="KW-1185">Reference proteome</keyword>
<evidence type="ECO:0000313" key="8">
    <source>
        <dbReference type="Proteomes" id="UP001156690"/>
    </source>
</evidence>
<proteinExistence type="inferred from homology"/>
<dbReference type="InterPro" id="IPR001173">
    <property type="entry name" value="Glyco_trans_2-like"/>
</dbReference>
<evidence type="ECO:0000256" key="3">
    <source>
        <dbReference type="ARBA" id="ARBA00022679"/>
    </source>
</evidence>
<dbReference type="Pfam" id="PF22772">
    <property type="entry name" value="WsaF_C"/>
    <property type="match status" value="1"/>
</dbReference>
<dbReference type="AlphaFoldDB" id="A0AAV5NV33"/>
<evidence type="ECO:0000256" key="1">
    <source>
        <dbReference type="ARBA" id="ARBA00006739"/>
    </source>
</evidence>
<evidence type="ECO:0000259" key="4">
    <source>
        <dbReference type="Pfam" id="PF00535"/>
    </source>
</evidence>
<dbReference type="InterPro" id="IPR050834">
    <property type="entry name" value="Glycosyltransf_2"/>
</dbReference>
<keyword evidence="2" id="KW-0328">Glycosyltransferase</keyword>
<dbReference type="Gene3D" id="3.40.50.11090">
    <property type="match status" value="1"/>
</dbReference>
<dbReference type="RefSeq" id="WP_224055268.1">
    <property type="nucleotide sequence ID" value="NZ_AP025144.1"/>
</dbReference>
<comment type="similarity">
    <text evidence="1">Belongs to the glycosyltransferase 2 family.</text>
</comment>
<dbReference type="InterPro" id="IPR055050">
    <property type="entry name" value="WsaF_C"/>
</dbReference>
<name>A0AAV5NV33_9VIBR</name>
<gene>
    <name evidence="7" type="ORF">GCM10007932_39320</name>
</gene>
<evidence type="ECO:0008006" key="9">
    <source>
        <dbReference type="Google" id="ProtNLM"/>
    </source>
</evidence>
<dbReference type="InterPro" id="IPR029044">
    <property type="entry name" value="Nucleotide-diphossugar_trans"/>
</dbReference>
<dbReference type="SUPFAM" id="SSF53448">
    <property type="entry name" value="Nucleotide-diphospho-sugar transferases"/>
    <property type="match status" value="1"/>
</dbReference>
<dbReference type="Gene3D" id="3.90.550.10">
    <property type="entry name" value="Spore Coat Polysaccharide Biosynthesis Protein SpsA, Chain A"/>
    <property type="match status" value="1"/>
</dbReference>
<reference evidence="8" key="1">
    <citation type="journal article" date="2019" name="Int. J. Syst. Evol. Microbiol.">
        <title>The Global Catalogue of Microorganisms (GCM) 10K type strain sequencing project: providing services to taxonomists for standard genome sequencing and annotation.</title>
        <authorList>
            <consortium name="The Broad Institute Genomics Platform"/>
            <consortium name="The Broad Institute Genome Sequencing Center for Infectious Disease"/>
            <person name="Wu L."/>
            <person name="Ma J."/>
        </authorList>
    </citation>
    <scope>NUCLEOTIDE SEQUENCE [LARGE SCALE GENOMIC DNA]</scope>
    <source>
        <strain evidence="8">NBRC 15640</strain>
    </source>
</reference>
<dbReference type="Pfam" id="PF21374">
    <property type="entry name" value="WsaF_N"/>
    <property type="match status" value="1"/>
</dbReference>
<feature type="domain" description="WsaF N-terminal" evidence="5">
    <location>
        <begin position="367"/>
        <end position="517"/>
    </location>
</feature>
<dbReference type="GO" id="GO:0016757">
    <property type="term" value="F:glycosyltransferase activity"/>
    <property type="evidence" value="ECO:0007669"/>
    <property type="project" value="UniProtKB-KW"/>
</dbReference>